<dbReference type="Gene3D" id="3.10.450.410">
    <property type="match status" value="1"/>
</dbReference>
<evidence type="ECO:0000313" key="3">
    <source>
        <dbReference type="Proteomes" id="UP000028013"/>
    </source>
</evidence>
<gene>
    <name evidence="2" type="ORF">M094_3543</name>
</gene>
<feature type="signal peptide" evidence="1">
    <location>
        <begin position="1"/>
        <end position="23"/>
    </location>
</feature>
<dbReference type="PATRIC" id="fig|1339349.3.peg.403"/>
<keyword evidence="1" id="KW-0732">Signal</keyword>
<organism evidence="2 3">
    <name type="scientific">Bacteroides uniformis str. 3978 T3 ii</name>
    <dbReference type="NCBI Taxonomy" id="1339349"/>
    <lineage>
        <taxon>Bacteria</taxon>
        <taxon>Pseudomonadati</taxon>
        <taxon>Bacteroidota</taxon>
        <taxon>Bacteroidia</taxon>
        <taxon>Bacteroidales</taxon>
        <taxon>Bacteroidaceae</taxon>
        <taxon>Bacteroides</taxon>
    </lineage>
</organism>
<feature type="chain" id="PRO_5001745026" description="DUF4348 domain-containing protein" evidence="1">
    <location>
        <begin position="24"/>
        <end position="170"/>
    </location>
</feature>
<proteinExistence type="predicted"/>
<dbReference type="InterPro" id="IPR054298">
    <property type="entry name" value="BACOVA_00961-like"/>
</dbReference>
<protein>
    <recommendedName>
        <fullName evidence="4">DUF4348 domain-containing protein</fullName>
    </recommendedName>
</protein>
<dbReference type="AlphaFoldDB" id="A0A078SN45"/>
<dbReference type="Proteomes" id="UP000028013">
    <property type="component" value="Unassembled WGS sequence"/>
</dbReference>
<comment type="caution">
    <text evidence="2">The sequence shown here is derived from an EMBL/GenBank/DDBJ whole genome shotgun (WGS) entry which is preliminary data.</text>
</comment>
<accession>A0A078SN45</accession>
<dbReference type="EMBL" id="JNHN01000052">
    <property type="protein sequence ID" value="KDS61801.1"/>
    <property type="molecule type" value="Genomic_DNA"/>
</dbReference>
<reference evidence="2 3" key="1">
    <citation type="submission" date="2014-04" db="EMBL/GenBank/DDBJ databases">
        <authorList>
            <person name="Sears C."/>
            <person name="Carroll K."/>
            <person name="Sack B.R."/>
            <person name="Qadri F."/>
            <person name="Myers L.L."/>
            <person name="Chung G.-T."/>
            <person name="Escheverria P."/>
            <person name="Fraser C.M."/>
            <person name="Sadzewicz L."/>
            <person name="Shefchek K.A."/>
            <person name="Tallon L."/>
            <person name="Das S.P."/>
            <person name="Daugherty S."/>
            <person name="Mongodin E.F."/>
        </authorList>
    </citation>
    <scope>NUCLEOTIDE SEQUENCE [LARGE SCALE GENOMIC DNA]</scope>
    <source>
        <strain evidence="2 3">3978 T3 ii</strain>
    </source>
</reference>
<evidence type="ECO:0008006" key="4">
    <source>
        <dbReference type="Google" id="ProtNLM"/>
    </source>
</evidence>
<evidence type="ECO:0000256" key="1">
    <source>
        <dbReference type="SAM" id="SignalP"/>
    </source>
</evidence>
<dbReference type="RefSeq" id="WP_005826053.1">
    <property type="nucleotide sequence ID" value="NZ_JNHN01000052.1"/>
</dbReference>
<name>A0A078SN45_BACUN</name>
<dbReference type="Pfam" id="PF22057">
    <property type="entry name" value="BACOVA_00961-like"/>
    <property type="match status" value="1"/>
</dbReference>
<sequence>MKAIRFVFCLFAALMLTTLNGLAAEEEDFKTFLQKFTSSASFQYSRIKFPLKSPIALLKDDGETEQTFPFTREKWALLDEETLKEGRTTEEEGGTYISHFTVNEPAHKEFEAGYDESEPSLRVVFELTDGKWYVTDCYNDWYNFDLPINELEETIQAVQEENKAFEELHP</sequence>
<dbReference type="GeneID" id="99750420"/>
<evidence type="ECO:0000313" key="2">
    <source>
        <dbReference type="EMBL" id="KDS61801.1"/>
    </source>
</evidence>